<name>F2PUG8_TRIEC</name>
<dbReference type="HOGENOM" id="CLU_986850_0_0_1"/>
<dbReference type="OrthoDB" id="4174290at2759"/>
<accession>F2PUG8</accession>
<dbReference type="VEuPathDB" id="FungiDB:TEQG_04545"/>
<feature type="region of interest" description="Disordered" evidence="1">
    <location>
        <begin position="1"/>
        <end position="99"/>
    </location>
</feature>
<proteinExistence type="predicted"/>
<evidence type="ECO:0000256" key="1">
    <source>
        <dbReference type="SAM" id="MobiDB-lite"/>
    </source>
</evidence>
<feature type="compositionally biased region" description="Basic and acidic residues" evidence="1">
    <location>
        <begin position="58"/>
        <end position="86"/>
    </location>
</feature>
<dbReference type="AlphaFoldDB" id="F2PUG8"/>
<gene>
    <name evidence="2" type="ORF">TEQG_04545</name>
</gene>
<organism evidence="2 3">
    <name type="scientific">Trichophyton equinum (strain ATCC MYA-4606 / CBS 127.97)</name>
    <name type="common">Horse ringworm fungus</name>
    <dbReference type="NCBI Taxonomy" id="559882"/>
    <lineage>
        <taxon>Eukaryota</taxon>
        <taxon>Fungi</taxon>
        <taxon>Dikarya</taxon>
        <taxon>Ascomycota</taxon>
        <taxon>Pezizomycotina</taxon>
        <taxon>Eurotiomycetes</taxon>
        <taxon>Eurotiomycetidae</taxon>
        <taxon>Onygenales</taxon>
        <taxon>Arthrodermataceae</taxon>
        <taxon>Trichophyton</taxon>
    </lineage>
</organism>
<dbReference type="eggNOG" id="ENOG502SSVD">
    <property type="taxonomic scope" value="Eukaryota"/>
</dbReference>
<feature type="region of interest" description="Disordered" evidence="1">
    <location>
        <begin position="210"/>
        <end position="285"/>
    </location>
</feature>
<feature type="compositionally biased region" description="Basic residues" evidence="1">
    <location>
        <begin position="268"/>
        <end position="279"/>
    </location>
</feature>
<evidence type="ECO:0000313" key="2">
    <source>
        <dbReference type="EMBL" id="EGE05536.1"/>
    </source>
</evidence>
<sequence>MATEEDISVPLSIDTADEPISSSSESEPAPVDSSSTEETSSSSSADAEQDADPGPKTGGKDDDVKQDNEQEKDTQDDRKDSEKESKPAVPAVVLPPRPDNPRRWTWRCHKCHTHYALAVTNRCLSDGRCFCYGLAQGRKHWGRRQRQVKGESSLGTACKSSFDYAGWEAVAVWQRRARLQKGISPSPGCFQDCRYPGQCSRSRLDSISGPSTLAGLSDGETDTQPPNPRSLPPDDIPYKAPAPAPAAKSSLKRKKRAATAEQPASGQLKKKKKTKKTKKGNVTPV</sequence>
<feature type="compositionally biased region" description="Low complexity" evidence="1">
    <location>
        <begin position="18"/>
        <end position="44"/>
    </location>
</feature>
<reference evidence="3" key="1">
    <citation type="journal article" date="2012" name="MBio">
        <title>Comparative genome analysis of Trichophyton rubrum and related dermatophytes reveals candidate genes involved in infection.</title>
        <authorList>
            <person name="Martinez D.A."/>
            <person name="Oliver B.G."/>
            <person name="Graeser Y."/>
            <person name="Goldberg J.M."/>
            <person name="Li W."/>
            <person name="Martinez-Rossi N.M."/>
            <person name="Monod M."/>
            <person name="Shelest E."/>
            <person name="Barton R.C."/>
            <person name="Birch E."/>
            <person name="Brakhage A.A."/>
            <person name="Chen Z."/>
            <person name="Gurr S.J."/>
            <person name="Heiman D."/>
            <person name="Heitman J."/>
            <person name="Kosti I."/>
            <person name="Rossi A."/>
            <person name="Saif S."/>
            <person name="Samalova M."/>
            <person name="Saunders C.W."/>
            <person name="Shea T."/>
            <person name="Summerbell R.C."/>
            <person name="Xu J."/>
            <person name="Young S."/>
            <person name="Zeng Q."/>
            <person name="Birren B.W."/>
            <person name="Cuomo C.A."/>
            <person name="White T.C."/>
        </authorList>
    </citation>
    <scope>NUCLEOTIDE SEQUENCE [LARGE SCALE GENOMIC DNA]</scope>
    <source>
        <strain evidence="3">ATCC MYA-4606 / CBS 127.97</strain>
    </source>
</reference>
<feature type="compositionally biased region" description="Pro residues" evidence="1">
    <location>
        <begin position="225"/>
        <end position="244"/>
    </location>
</feature>
<protein>
    <submittedName>
        <fullName evidence="2">Uncharacterized protein</fullName>
    </submittedName>
</protein>
<dbReference type="Proteomes" id="UP000009169">
    <property type="component" value="Unassembled WGS sequence"/>
</dbReference>
<evidence type="ECO:0000313" key="3">
    <source>
        <dbReference type="Proteomes" id="UP000009169"/>
    </source>
</evidence>
<keyword evidence="3" id="KW-1185">Reference proteome</keyword>
<dbReference type="EMBL" id="DS995740">
    <property type="protein sequence ID" value="EGE05536.1"/>
    <property type="molecule type" value="Genomic_DNA"/>
</dbReference>